<dbReference type="InterPro" id="IPR023042">
    <property type="entry name" value="Peptidase_M17_leu_NH2_pept"/>
</dbReference>
<evidence type="ECO:0000256" key="8">
    <source>
        <dbReference type="HAMAP-Rule" id="MF_00181"/>
    </source>
</evidence>
<feature type="domain" description="Cytosol aminopeptidase" evidence="9">
    <location>
        <begin position="376"/>
        <end position="383"/>
    </location>
</feature>
<dbReference type="EC" id="3.4.11.1" evidence="8"/>
<dbReference type="PANTHER" id="PTHR11963:SF23">
    <property type="entry name" value="CYTOSOL AMINOPEPTIDASE"/>
    <property type="match status" value="1"/>
</dbReference>
<dbReference type="GO" id="GO:0070006">
    <property type="term" value="F:metalloaminopeptidase activity"/>
    <property type="evidence" value="ECO:0007669"/>
    <property type="project" value="InterPro"/>
</dbReference>
<dbReference type="Pfam" id="PF00883">
    <property type="entry name" value="Peptidase_M17"/>
    <property type="match status" value="1"/>
</dbReference>
<evidence type="ECO:0000259" key="9">
    <source>
        <dbReference type="PROSITE" id="PS00631"/>
    </source>
</evidence>
<dbReference type="HAMAP" id="MF_00181">
    <property type="entry name" value="Cytosol_peptidase_M17"/>
    <property type="match status" value="1"/>
</dbReference>
<feature type="active site" evidence="8">
    <location>
        <position position="382"/>
    </location>
</feature>
<dbReference type="SUPFAM" id="SSF52949">
    <property type="entry name" value="Macro domain-like"/>
    <property type="match status" value="1"/>
</dbReference>
<comment type="function">
    <text evidence="7 8">Presumably involved in the processing and regular turnover of intracellular proteins. Catalyzes the removal of unsubstituted N-terminal amino acids from various peptides.</text>
</comment>
<keyword evidence="8" id="KW-0963">Cytoplasm</keyword>
<feature type="active site" evidence="8">
    <location>
        <position position="308"/>
    </location>
</feature>
<feature type="binding site" evidence="8">
    <location>
        <position position="319"/>
    </location>
    <ligand>
        <name>Mn(2+)</name>
        <dbReference type="ChEBI" id="CHEBI:29035"/>
        <label>2</label>
    </ligand>
</feature>
<evidence type="ECO:0000256" key="7">
    <source>
        <dbReference type="ARBA" id="ARBA00049972"/>
    </source>
</evidence>
<comment type="subcellular location">
    <subcellularLocation>
        <location evidence="8">Cytoplasm</location>
    </subcellularLocation>
</comment>
<dbReference type="SUPFAM" id="SSF53187">
    <property type="entry name" value="Zn-dependent exopeptidases"/>
    <property type="match status" value="1"/>
</dbReference>
<sequence length="529" mass="55389">MHALTKASTATVGAFARPRRRYCSPVPVEDLLSPSVATWTAGDAPLTDVLADHESDDVALVVGVRGGDAAWEPRVRATLTDVGFDVDELLETHEPATKPGASTLVRLPRGRHAARVLVLVGVGDGTADDLRAAGAAAGRATRDRDAVVVLGPAADEGGHAAFVEGQVLGAWAPTRLTGDGWAPGAQGPREVVTVDMEADVVERAVRRSRAALVARNLANTPANIKNPAWMARQARTVARRSGLQVEVLDEKALARDGFGGLMAVGGGSATPPRLVRLSWAPDGADDDTPHVVLAGKGITFDSGGLQVKPPEAMTAMKTDMSGSAIVLAVLDACRDLEVPVRVTGLLALAENMVSATAYRPGDVITHFGGRTTEVSNTDAEGRLVLADALAWADARLDPDVLVDIATLTGAARVALARTMAPIYATDDQVAEALRSAGETTGERVWPFPLVDTYRRAMKSDVADMNHMATSVGGGSITAALFLREFVGDRRWAHLDIAGPGRSDVDSGILSKGGTGFGTRLLLRWLEGLT</sequence>
<dbReference type="InterPro" id="IPR008283">
    <property type="entry name" value="Peptidase_M17_N"/>
</dbReference>
<dbReference type="GO" id="GO:0005737">
    <property type="term" value="C:cytoplasm"/>
    <property type="evidence" value="ECO:0007669"/>
    <property type="project" value="UniProtKB-SubCell"/>
</dbReference>
<evidence type="ECO:0000256" key="5">
    <source>
        <dbReference type="ARBA" id="ARBA00022670"/>
    </source>
</evidence>
<dbReference type="PROSITE" id="PS00631">
    <property type="entry name" value="CYTOSOL_AP"/>
    <property type="match status" value="1"/>
</dbReference>
<dbReference type="EC" id="3.4.11.10" evidence="8"/>
<dbReference type="EMBL" id="PVTI01000007">
    <property type="protein sequence ID" value="PRY60249.1"/>
    <property type="molecule type" value="Genomic_DNA"/>
</dbReference>
<keyword evidence="11" id="KW-1185">Reference proteome</keyword>
<evidence type="ECO:0000313" key="10">
    <source>
        <dbReference type="EMBL" id="PRY60249.1"/>
    </source>
</evidence>
<dbReference type="Pfam" id="PF02789">
    <property type="entry name" value="Peptidase_M17_N"/>
    <property type="match status" value="1"/>
</dbReference>
<dbReference type="Gene3D" id="3.40.630.10">
    <property type="entry name" value="Zn peptidases"/>
    <property type="match status" value="1"/>
</dbReference>
<keyword evidence="8" id="KW-0479">Metal-binding</keyword>
<dbReference type="Gene3D" id="3.40.220.10">
    <property type="entry name" value="Leucine Aminopeptidase, subunit E, domain 1"/>
    <property type="match status" value="1"/>
</dbReference>
<dbReference type="PANTHER" id="PTHR11963">
    <property type="entry name" value="LEUCINE AMINOPEPTIDASE-RELATED"/>
    <property type="match status" value="1"/>
</dbReference>
<keyword evidence="6 8" id="KW-0378">Hydrolase</keyword>
<feature type="binding site" evidence="8">
    <location>
        <position position="380"/>
    </location>
    <ligand>
        <name>Mn(2+)</name>
        <dbReference type="ChEBI" id="CHEBI:29035"/>
        <label>1</label>
    </ligand>
</feature>
<proteinExistence type="inferred from homology"/>
<comment type="cofactor">
    <cofactor evidence="8">
        <name>Mn(2+)</name>
        <dbReference type="ChEBI" id="CHEBI:29035"/>
    </cofactor>
    <text evidence="8">Binds 2 manganese ions per subunit.</text>
</comment>
<dbReference type="InterPro" id="IPR000819">
    <property type="entry name" value="Peptidase_M17_C"/>
</dbReference>
<comment type="similarity">
    <text evidence="3 8">Belongs to the peptidase M17 family.</text>
</comment>
<feature type="binding site" evidence="8">
    <location>
        <position position="301"/>
    </location>
    <ligand>
        <name>Mn(2+)</name>
        <dbReference type="ChEBI" id="CHEBI:29035"/>
        <label>2</label>
    </ligand>
</feature>
<dbReference type="CDD" id="cd00433">
    <property type="entry name" value="Peptidase_M17"/>
    <property type="match status" value="1"/>
</dbReference>
<comment type="caution">
    <text evidence="10">The sequence shown here is derived from an EMBL/GenBank/DDBJ whole genome shotgun (WGS) entry which is preliminary data.</text>
</comment>
<dbReference type="AlphaFoldDB" id="A0A2T0UQN9"/>
<dbReference type="InterPro" id="IPR043472">
    <property type="entry name" value="Macro_dom-like"/>
</dbReference>
<comment type="catalytic activity">
    <reaction evidence="2 8">
        <text>Release of an N-terminal amino acid, preferentially leucine, but not glutamic or aspartic acids.</text>
        <dbReference type="EC" id="3.4.11.10"/>
    </reaction>
</comment>
<gene>
    <name evidence="8" type="primary">pepA</name>
    <name evidence="10" type="ORF">BCF74_10735</name>
</gene>
<dbReference type="GO" id="GO:0006508">
    <property type="term" value="P:proteolysis"/>
    <property type="evidence" value="ECO:0007669"/>
    <property type="project" value="UniProtKB-KW"/>
</dbReference>
<feature type="binding site" evidence="8">
    <location>
        <position position="378"/>
    </location>
    <ligand>
        <name>Mn(2+)</name>
        <dbReference type="ChEBI" id="CHEBI:29035"/>
        <label>1</label>
    </ligand>
</feature>
<accession>A0A2T0UQN9</accession>
<evidence type="ECO:0000256" key="1">
    <source>
        <dbReference type="ARBA" id="ARBA00000135"/>
    </source>
</evidence>
<organism evidence="10 11">
    <name type="scientific">Knoellia remsis</name>
    <dbReference type="NCBI Taxonomy" id="407159"/>
    <lineage>
        <taxon>Bacteria</taxon>
        <taxon>Bacillati</taxon>
        <taxon>Actinomycetota</taxon>
        <taxon>Actinomycetes</taxon>
        <taxon>Micrococcales</taxon>
        <taxon>Intrasporangiaceae</taxon>
        <taxon>Knoellia</taxon>
    </lineage>
</organism>
<keyword evidence="5 8" id="KW-0645">Protease</keyword>
<evidence type="ECO:0000256" key="2">
    <source>
        <dbReference type="ARBA" id="ARBA00000967"/>
    </source>
</evidence>
<evidence type="ECO:0000256" key="4">
    <source>
        <dbReference type="ARBA" id="ARBA00022438"/>
    </source>
</evidence>
<dbReference type="GO" id="GO:0030145">
    <property type="term" value="F:manganese ion binding"/>
    <property type="evidence" value="ECO:0007669"/>
    <property type="project" value="UniProtKB-UniRule"/>
</dbReference>
<dbReference type="PRINTS" id="PR00481">
    <property type="entry name" value="LAMNOPPTDASE"/>
</dbReference>
<keyword evidence="4 8" id="KW-0031">Aminopeptidase</keyword>
<evidence type="ECO:0000256" key="3">
    <source>
        <dbReference type="ARBA" id="ARBA00009528"/>
    </source>
</evidence>
<keyword evidence="8" id="KW-0464">Manganese</keyword>
<feature type="binding site" evidence="8">
    <location>
        <position position="380"/>
    </location>
    <ligand>
        <name>Mn(2+)</name>
        <dbReference type="ChEBI" id="CHEBI:29035"/>
        <label>2</label>
    </ligand>
</feature>
<comment type="catalytic activity">
    <reaction evidence="1 8">
        <text>Release of an N-terminal amino acid, Xaa-|-Yaa-, in which Xaa is preferably Leu, but may be other amino acids including Pro although not Arg or Lys, and Yaa may be Pro. Amino acid amides and methyl esters are also readily hydrolyzed, but rates on arylamides are exceedingly low.</text>
        <dbReference type="EC" id="3.4.11.1"/>
    </reaction>
</comment>
<name>A0A2T0UQN9_9MICO</name>
<protein>
    <recommendedName>
        <fullName evidence="8">Probable cytosol aminopeptidase</fullName>
        <ecNumber evidence="8">3.4.11.1</ecNumber>
    </recommendedName>
    <alternativeName>
        <fullName evidence="8">Leucine aminopeptidase</fullName>
        <shortName evidence="8">LAP</shortName>
        <ecNumber evidence="8">3.4.11.10</ecNumber>
    </alternativeName>
    <alternativeName>
        <fullName evidence="8">Leucyl aminopeptidase</fullName>
    </alternativeName>
</protein>
<dbReference type="Proteomes" id="UP000237822">
    <property type="component" value="Unassembled WGS sequence"/>
</dbReference>
<reference evidence="10 11" key="1">
    <citation type="submission" date="2018-03" db="EMBL/GenBank/DDBJ databases">
        <title>Genomic Encyclopedia of Archaeal and Bacterial Type Strains, Phase II (KMG-II): from individual species to whole genera.</title>
        <authorList>
            <person name="Goeker M."/>
        </authorList>
    </citation>
    <scope>NUCLEOTIDE SEQUENCE [LARGE SCALE GENOMIC DNA]</scope>
    <source>
        <strain evidence="10 11">ATCC BAA-1496</strain>
    </source>
</reference>
<feature type="binding site" evidence="8">
    <location>
        <position position="296"/>
    </location>
    <ligand>
        <name>Mn(2+)</name>
        <dbReference type="ChEBI" id="CHEBI:29035"/>
        <label>2</label>
    </ligand>
</feature>
<feature type="binding site" evidence="8">
    <location>
        <position position="301"/>
    </location>
    <ligand>
        <name>Mn(2+)</name>
        <dbReference type="ChEBI" id="CHEBI:29035"/>
        <label>1</label>
    </ligand>
</feature>
<evidence type="ECO:0000256" key="6">
    <source>
        <dbReference type="ARBA" id="ARBA00022801"/>
    </source>
</evidence>
<evidence type="ECO:0000313" key="11">
    <source>
        <dbReference type="Proteomes" id="UP000237822"/>
    </source>
</evidence>
<dbReference type="InterPro" id="IPR011356">
    <property type="entry name" value="Leucine_aapep/pepB"/>
</dbReference>